<reference evidence="1 2" key="1">
    <citation type="submission" date="2023-12" db="EMBL/GenBank/DDBJ databases">
        <title>the genome sequence of Hyalangium sp. s54d21.</title>
        <authorList>
            <person name="Zhang X."/>
        </authorList>
    </citation>
    <scope>NUCLEOTIDE SEQUENCE [LARGE SCALE GENOMIC DNA]</scope>
    <source>
        <strain evidence="2">s54d21</strain>
    </source>
</reference>
<sequence length="126" mass="14248">MSPSDSETALLLTKLGRVPNLLELAIREETQKGGDRYAIQQRLASEHRALKHPFLLATPMRHFDNCSTGEHLFPATDYELVIPLGKGLLFGTRERSAKFTEMILHETRQHGAPFPPKLADLFRMLP</sequence>
<protein>
    <submittedName>
        <fullName evidence="1">Uncharacterized protein</fullName>
    </submittedName>
</protein>
<dbReference type="Proteomes" id="UP001291309">
    <property type="component" value="Unassembled WGS sequence"/>
</dbReference>
<keyword evidence="2" id="KW-1185">Reference proteome</keyword>
<proteinExistence type="predicted"/>
<accession>A0ABU5H394</accession>
<evidence type="ECO:0000313" key="1">
    <source>
        <dbReference type="EMBL" id="MDY7227929.1"/>
    </source>
</evidence>
<comment type="caution">
    <text evidence="1">The sequence shown here is derived from an EMBL/GenBank/DDBJ whole genome shotgun (WGS) entry which is preliminary data.</text>
</comment>
<organism evidence="1 2">
    <name type="scientific">Hyalangium rubrum</name>
    <dbReference type="NCBI Taxonomy" id="3103134"/>
    <lineage>
        <taxon>Bacteria</taxon>
        <taxon>Pseudomonadati</taxon>
        <taxon>Myxococcota</taxon>
        <taxon>Myxococcia</taxon>
        <taxon>Myxococcales</taxon>
        <taxon>Cystobacterineae</taxon>
        <taxon>Archangiaceae</taxon>
        <taxon>Hyalangium</taxon>
    </lineage>
</organism>
<dbReference type="RefSeq" id="WP_321546658.1">
    <property type="nucleotide sequence ID" value="NZ_JAXIVS010000005.1"/>
</dbReference>
<evidence type="ECO:0000313" key="2">
    <source>
        <dbReference type="Proteomes" id="UP001291309"/>
    </source>
</evidence>
<name>A0ABU5H394_9BACT</name>
<dbReference type="EMBL" id="JAXIVS010000005">
    <property type="protein sequence ID" value="MDY7227929.1"/>
    <property type="molecule type" value="Genomic_DNA"/>
</dbReference>
<gene>
    <name evidence="1" type="ORF">SYV04_16045</name>
</gene>